<protein>
    <submittedName>
        <fullName evidence="1">Uncharacterized protein</fullName>
    </submittedName>
</protein>
<name>A0A1H8XGS4_9PSEU</name>
<dbReference type="EMBL" id="FOEF01000007">
    <property type="protein sequence ID" value="SEP39170.1"/>
    <property type="molecule type" value="Genomic_DNA"/>
</dbReference>
<evidence type="ECO:0000313" key="1">
    <source>
        <dbReference type="EMBL" id="SEP39170.1"/>
    </source>
</evidence>
<dbReference type="RefSeq" id="WP_091618134.1">
    <property type="nucleotide sequence ID" value="NZ_FOEF01000007.1"/>
</dbReference>
<reference evidence="1 2" key="1">
    <citation type="submission" date="2016-10" db="EMBL/GenBank/DDBJ databases">
        <authorList>
            <person name="de Groot N.N."/>
        </authorList>
    </citation>
    <scope>NUCLEOTIDE SEQUENCE [LARGE SCALE GENOMIC DNA]</scope>
    <source>
        <strain evidence="1 2">DSM 44993</strain>
    </source>
</reference>
<sequence length="100" mass="10465">MDTHDPAAPGEAVLGWVSGLLQGHGGLLDGVAVRPRVRADGQVWLSWPGGPAADAVATALLTLRDPDFPVEPVPSSQFWQARLRVGGVLVVLDTPDRAHG</sequence>
<organism evidence="1 2">
    <name type="scientific">Amycolatopsis saalfeldensis</name>
    <dbReference type="NCBI Taxonomy" id="394193"/>
    <lineage>
        <taxon>Bacteria</taxon>
        <taxon>Bacillati</taxon>
        <taxon>Actinomycetota</taxon>
        <taxon>Actinomycetes</taxon>
        <taxon>Pseudonocardiales</taxon>
        <taxon>Pseudonocardiaceae</taxon>
        <taxon>Amycolatopsis</taxon>
    </lineage>
</organism>
<gene>
    <name evidence="1" type="ORF">SAMN04489732_107233</name>
</gene>
<proteinExistence type="predicted"/>
<dbReference type="AlphaFoldDB" id="A0A1H8XGS4"/>
<dbReference type="Proteomes" id="UP000198582">
    <property type="component" value="Unassembled WGS sequence"/>
</dbReference>
<accession>A0A1H8XGS4</accession>
<keyword evidence="2" id="KW-1185">Reference proteome</keyword>
<evidence type="ECO:0000313" key="2">
    <source>
        <dbReference type="Proteomes" id="UP000198582"/>
    </source>
</evidence>
<dbReference type="STRING" id="394193.SAMN04489732_107233"/>